<organism evidence="1 2">
    <name type="scientific">Azomonas agilis</name>
    <dbReference type="NCBI Taxonomy" id="116849"/>
    <lineage>
        <taxon>Bacteria</taxon>
        <taxon>Pseudomonadati</taxon>
        <taxon>Pseudomonadota</taxon>
        <taxon>Gammaproteobacteria</taxon>
        <taxon>Pseudomonadales</taxon>
        <taxon>Pseudomonadaceae</taxon>
        <taxon>Azomonas</taxon>
    </lineage>
</organism>
<sequence length="233" mass="25982">MKSLTLRGLRGGVGCTTLIAALGYALHQLRQRVLLLDLCPENMLGLHLNLPWSAAEGWAQADKQQSPWQEAAWCLSQDLWILPYGRLSYAEQQPIAQSLNQQLEHWPERLASLSSHFDWVLIDQKTAEPLSLVACDLEIRVAHADPACHALLQSSLPPDMPLLVNNFDPIRKLQRDIWLLWQQTRPELVPLLIHADEAVPESLACKAPVGHHAPQSLAAKNVASLAAWCLSKE</sequence>
<keyword evidence="2" id="KW-1185">Reference proteome</keyword>
<dbReference type="Proteomes" id="UP000319627">
    <property type="component" value="Unassembled WGS sequence"/>
</dbReference>
<gene>
    <name evidence="1" type="ORF">LX59_02355</name>
</gene>
<protein>
    <submittedName>
        <fullName evidence="1">Cellulose synthase operon protein YhjQ</fullName>
    </submittedName>
</protein>
<comment type="caution">
    <text evidence="1">The sequence shown here is derived from an EMBL/GenBank/DDBJ whole genome shotgun (WGS) entry which is preliminary data.</text>
</comment>
<evidence type="ECO:0000313" key="2">
    <source>
        <dbReference type="Proteomes" id="UP000319627"/>
    </source>
</evidence>
<proteinExistence type="predicted"/>
<evidence type="ECO:0000313" key="1">
    <source>
        <dbReference type="EMBL" id="TWH64407.1"/>
    </source>
</evidence>
<dbReference type="AlphaFoldDB" id="A0A562I042"/>
<dbReference type="InterPro" id="IPR027417">
    <property type="entry name" value="P-loop_NTPase"/>
</dbReference>
<dbReference type="OrthoDB" id="5288747at2"/>
<dbReference type="EMBL" id="VLKG01000009">
    <property type="protein sequence ID" value="TWH64407.1"/>
    <property type="molecule type" value="Genomic_DNA"/>
</dbReference>
<dbReference type="NCBIfam" id="TIGR03371">
    <property type="entry name" value="cellulose_yhjQ"/>
    <property type="match status" value="1"/>
</dbReference>
<dbReference type="SUPFAM" id="SSF52540">
    <property type="entry name" value="P-loop containing nucleoside triphosphate hydrolases"/>
    <property type="match status" value="1"/>
</dbReference>
<name>A0A562I042_9GAMM</name>
<dbReference type="InterPro" id="IPR017746">
    <property type="entry name" value="Cellulose_synthase_operon_BcsQ"/>
</dbReference>
<accession>A0A562I042</accession>
<dbReference type="Gene3D" id="3.40.50.300">
    <property type="entry name" value="P-loop containing nucleotide triphosphate hydrolases"/>
    <property type="match status" value="1"/>
</dbReference>
<reference evidence="1 2" key="1">
    <citation type="submission" date="2019-07" db="EMBL/GenBank/DDBJ databases">
        <title>Genomic Encyclopedia of Type Strains, Phase I: the one thousand microbial genomes (KMG-I) project.</title>
        <authorList>
            <person name="Kyrpides N."/>
        </authorList>
    </citation>
    <scope>NUCLEOTIDE SEQUENCE [LARGE SCALE GENOMIC DNA]</scope>
    <source>
        <strain evidence="1 2">DSM 375</strain>
    </source>
</reference>
<dbReference type="Pfam" id="PF06564">
    <property type="entry name" value="CBP_BcsQ"/>
    <property type="match status" value="1"/>
</dbReference>
<dbReference type="RefSeq" id="WP_144572055.1">
    <property type="nucleotide sequence ID" value="NZ_VLKG01000009.1"/>
</dbReference>